<feature type="compositionally biased region" description="Low complexity" evidence="2">
    <location>
        <begin position="340"/>
        <end position="363"/>
    </location>
</feature>
<organism evidence="3 4">
    <name type="scientific">Saponaria officinalis</name>
    <name type="common">Common soapwort</name>
    <name type="synonym">Lychnis saponaria</name>
    <dbReference type="NCBI Taxonomy" id="3572"/>
    <lineage>
        <taxon>Eukaryota</taxon>
        <taxon>Viridiplantae</taxon>
        <taxon>Streptophyta</taxon>
        <taxon>Embryophyta</taxon>
        <taxon>Tracheophyta</taxon>
        <taxon>Spermatophyta</taxon>
        <taxon>Magnoliopsida</taxon>
        <taxon>eudicotyledons</taxon>
        <taxon>Gunneridae</taxon>
        <taxon>Pentapetalae</taxon>
        <taxon>Caryophyllales</taxon>
        <taxon>Caryophyllaceae</taxon>
        <taxon>Caryophylleae</taxon>
        <taxon>Saponaria</taxon>
    </lineage>
</organism>
<dbReference type="EMBL" id="JBDFQZ010000009">
    <property type="protein sequence ID" value="KAK9692380.1"/>
    <property type="molecule type" value="Genomic_DNA"/>
</dbReference>
<feature type="coiled-coil region" evidence="1">
    <location>
        <begin position="281"/>
        <end position="315"/>
    </location>
</feature>
<evidence type="ECO:0000256" key="2">
    <source>
        <dbReference type="SAM" id="MobiDB-lite"/>
    </source>
</evidence>
<feature type="compositionally biased region" description="Low complexity" evidence="2">
    <location>
        <begin position="394"/>
        <end position="411"/>
    </location>
</feature>
<protein>
    <submittedName>
        <fullName evidence="3">Uncharacterized protein</fullName>
    </submittedName>
</protein>
<dbReference type="AlphaFoldDB" id="A0AAW1IR90"/>
<dbReference type="PANTHER" id="PTHR35507:SF1">
    <property type="entry name" value="TMF_TATA_BD DOMAIN-CONTAINING PROTEIN"/>
    <property type="match status" value="1"/>
</dbReference>
<dbReference type="PANTHER" id="PTHR35507">
    <property type="entry name" value="OS09G0488600 PROTEIN"/>
    <property type="match status" value="1"/>
</dbReference>
<dbReference type="Proteomes" id="UP001443914">
    <property type="component" value="Unassembled WGS sequence"/>
</dbReference>
<feature type="compositionally biased region" description="Polar residues" evidence="2">
    <location>
        <begin position="412"/>
        <end position="428"/>
    </location>
</feature>
<feature type="region of interest" description="Disordered" evidence="2">
    <location>
        <begin position="387"/>
        <end position="466"/>
    </location>
</feature>
<accession>A0AAW1IR90</accession>
<comment type="caution">
    <text evidence="3">The sequence shown here is derived from an EMBL/GenBank/DDBJ whole genome shotgun (WGS) entry which is preliminary data.</text>
</comment>
<feature type="compositionally biased region" description="Polar residues" evidence="2">
    <location>
        <begin position="436"/>
        <end position="446"/>
    </location>
</feature>
<reference evidence="3" key="1">
    <citation type="submission" date="2024-03" db="EMBL/GenBank/DDBJ databases">
        <title>WGS assembly of Saponaria officinalis var. Norfolk2.</title>
        <authorList>
            <person name="Jenkins J."/>
            <person name="Shu S."/>
            <person name="Grimwood J."/>
            <person name="Barry K."/>
            <person name="Goodstein D."/>
            <person name="Schmutz J."/>
            <person name="Leebens-Mack J."/>
            <person name="Osbourn A."/>
        </authorList>
    </citation>
    <scope>NUCLEOTIDE SEQUENCE [LARGE SCALE GENOMIC DNA]</scope>
    <source>
        <strain evidence="3">JIC</strain>
    </source>
</reference>
<feature type="region of interest" description="Disordered" evidence="2">
    <location>
        <begin position="339"/>
        <end position="372"/>
    </location>
</feature>
<evidence type="ECO:0000256" key="1">
    <source>
        <dbReference type="SAM" id="Coils"/>
    </source>
</evidence>
<evidence type="ECO:0000313" key="4">
    <source>
        <dbReference type="Proteomes" id="UP001443914"/>
    </source>
</evidence>
<evidence type="ECO:0000313" key="3">
    <source>
        <dbReference type="EMBL" id="KAK9692380.1"/>
    </source>
</evidence>
<gene>
    <name evidence="3" type="ORF">RND81_09G260300</name>
</gene>
<keyword evidence="4" id="KW-1185">Reference proteome</keyword>
<proteinExistence type="predicted"/>
<keyword evidence="1" id="KW-0175">Coiled coil</keyword>
<sequence>MEEDEHIFTPSNFITFSQIQPASTNPRRLSSRFSKPSSPVKAGPTKLAWVSLQGRLVGAEEATSARAIDGGLSRDEAVAWELFSPIHRVLIVAVVAVAAAKCEKNRQISQLKNCVELRDRILMSMQQKLDNLCEQMNCIKDQPQPVADSSAHKTMDCSSSEASFPCNSDSISTDCWLCDQHRAQLNDLSGGNSFVKAASMDEMFRSRLSVSNEAEQEERRMSDLSDWAASSVTSAADMQLNNLAVEQDTYNLKKECEEKDAAIKELSAFIRSKDAATSKRIEDLEEIIRRKNTIISKLRKDMIVLEQKVMSLTRMRRRSYSGPETAKKQLPIMMDNLIYDMDSPTSPMSSDSDSSSEKQSISSVKTGEVNSVSTPVHMSFTCENANVTKRHRQSAPPKIPSVSSKPSPQIPRSRQVSPLTEKSMNQRHNAVASPRVNETSASVGSRNSRRRTQNASKETASSKRWM</sequence>
<name>A0AAW1IR90_SAPOF</name>